<comment type="caution">
    <text evidence="1">The sequence shown here is derived from an EMBL/GenBank/DDBJ whole genome shotgun (WGS) entry which is preliminary data.</text>
</comment>
<dbReference type="AlphaFoldDB" id="A0A3M7SZM0"/>
<reference evidence="1 2" key="1">
    <citation type="journal article" date="2018" name="Sci. Rep.">
        <title>Genomic signatures of local adaptation to the degree of environmental predictability in rotifers.</title>
        <authorList>
            <person name="Franch-Gras L."/>
            <person name="Hahn C."/>
            <person name="Garcia-Roger E.M."/>
            <person name="Carmona M.J."/>
            <person name="Serra M."/>
            <person name="Gomez A."/>
        </authorList>
    </citation>
    <scope>NUCLEOTIDE SEQUENCE [LARGE SCALE GENOMIC DNA]</scope>
    <source>
        <strain evidence="1">HYR1</strain>
    </source>
</reference>
<gene>
    <name evidence="1" type="ORF">BpHYR1_042539</name>
</gene>
<proteinExistence type="predicted"/>
<accession>A0A3M7SZM0</accession>
<dbReference type="EMBL" id="REGN01000527">
    <property type="protein sequence ID" value="RNA41253.1"/>
    <property type="molecule type" value="Genomic_DNA"/>
</dbReference>
<dbReference type="Proteomes" id="UP000276133">
    <property type="component" value="Unassembled WGS sequence"/>
</dbReference>
<evidence type="ECO:0000313" key="1">
    <source>
        <dbReference type="EMBL" id="RNA41253.1"/>
    </source>
</evidence>
<evidence type="ECO:0000313" key="2">
    <source>
        <dbReference type="Proteomes" id="UP000276133"/>
    </source>
</evidence>
<sequence>MQFTQTMLLKFKKVAHNKERCFGSLSWCSLKSKSKSFSFYLFLTAKFVDPLNEIPSQKISKTLNFDGTGDLEKAFDLEISTC</sequence>
<protein>
    <submittedName>
        <fullName evidence="1">Uncharacterized protein</fullName>
    </submittedName>
</protein>
<keyword evidence="2" id="KW-1185">Reference proteome</keyword>
<name>A0A3M7SZM0_BRAPC</name>
<organism evidence="1 2">
    <name type="scientific">Brachionus plicatilis</name>
    <name type="common">Marine rotifer</name>
    <name type="synonym">Brachionus muelleri</name>
    <dbReference type="NCBI Taxonomy" id="10195"/>
    <lineage>
        <taxon>Eukaryota</taxon>
        <taxon>Metazoa</taxon>
        <taxon>Spiralia</taxon>
        <taxon>Gnathifera</taxon>
        <taxon>Rotifera</taxon>
        <taxon>Eurotatoria</taxon>
        <taxon>Monogononta</taxon>
        <taxon>Pseudotrocha</taxon>
        <taxon>Ploima</taxon>
        <taxon>Brachionidae</taxon>
        <taxon>Brachionus</taxon>
    </lineage>
</organism>